<feature type="transmembrane region" description="Helical" evidence="7">
    <location>
        <begin position="133"/>
        <end position="150"/>
    </location>
</feature>
<dbReference type="EMBL" id="FOAF01000011">
    <property type="protein sequence ID" value="SEM36424.1"/>
    <property type="molecule type" value="Genomic_DNA"/>
</dbReference>
<dbReference type="OrthoDB" id="9766798at2"/>
<dbReference type="InterPro" id="IPR018383">
    <property type="entry name" value="UPF0324_pro"/>
</dbReference>
<organism evidence="8 9">
    <name type="scientific">Olivibacter domesticus</name>
    <name type="common">Pseudosphingobacterium domesticum</name>
    <dbReference type="NCBI Taxonomy" id="407022"/>
    <lineage>
        <taxon>Bacteria</taxon>
        <taxon>Pseudomonadati</taxon>
        <taxon>Bacteroidota</taxon>
        <taxon>Sphingobacteriia</taxon>
        <taxon>Sphingobacteriales</taxon>
        <taxon>Sphingobacteriaceae</taxon>
        <taxon>Olivibacter</taxon>
    </lineage>
</organism>
<evidence type="ECO:0000256" key="1">
    <source>
        <dbReference type="ARBA" id="ARBA00004651"/>
    </source>
</evidence>
<evidence type="ECO:0000256" key="5">
    <source>
        <dbReference type="ARBA" id="ARBA00022989"/>
    </source>
</evidence>
<feature type="transmembrane region" description="Helical" evidence="7">
    <location>
        <begin position="311"/>
        <end position="331"/>
    </location>
</feature>
<reference evidence="9" key="1">
    <citation type="submission" date="2016-10" db="EMBL/GenBank/DDBJ databases">
        <authorList>
            <person name="Varghese N."/>
            <person name="Submissions S."/>
        </authorList>
    </citation>
    <scope>NUCLEOTIDE SEQUENCE [LARGE SCALE GENOMIC DNA]</scope>
    <source>
        <strain evidence="9">DSM 18733</strain>
    </source>
</reference>
<evidence type="ECO:0000256" key="4">
    <source>
        <dbReference type="ARBA" id="ARBA00022692"/>
    </source>
</evidence>
<feature type="transmembrane region" description="Helical" evidence="7">
    <location>
        <begin position="279"/>
        <end position="299"/>
    </location>
</feature>
<keyword evidence="5 7" id="KW-1133">Transmembrane helix</keyword>
<feature type="transmembrane region" description="Helical" evidence="7">
    <location>
        <begin position="103"/>
        <end position="121"/>
    </location>
</feature>
<feature type="transmembrane region" description="Helical" evidence="7">
    <location>
        <begin position="245"/>
        <end position="267"/>
    </location>
</feature>
<feature type="transmembrane region" description="Helical" evidence="7">
    <location>
        <begin position="352"/>
        <end position="372"/>
    </location>
</feature>
<feature type="transmembrane region" description="Helical" evidence="7">
    <location>
        <begin position="75"/>
        <end position="96"/>
    </location>
</feature>
<protein>
    <submittedName>
        <fullName evidence="8">Conserved hypothetical integral membrane protein</fullName>
    </submittedName>
</protein>
<evidence type="ECO:0000256" key="6">
    <source>
        <dbReference type="ARBA" id="ARBA00023136"/>
    </source>
</evidence>
<dbReference type="AlphaFoldDB" id="A0A1H7XS02"/>
<feature type="transmembrane region" description="Helical" evidence="7">
    <location>
        <begin position="217"/>
        <end position="239"/>
    </location>
</feature>
<evidence type="ECO:0000256" key="2">
    <source>
        <dbReference type="ARBA" id="ARBA00007977"/>
    </source>
</evidence>
<feature type="transmembrane region" description="Helical" evidence="7">
    <location>
        <begin position="187"/>
        <end position="205"/>
    </location>
</feature>
<comment type="subcellular location">
    <subcellularLocation>
        <location evidence="1">Cell membrane</location>
        <topology evidence="1">Multi-pass membrane protein</topology>
    </subcellularLocation>
</comment>
<sequence length="438" mass="47187">MNEEIISKESTTKEEDLSPELQNLPKKNFLTEDWTVVILGFIIIGLAVAGFHIGAPKYKWSDANSLFAAFSTANFVSLLQQLVFTFVILVIGGLLTGRKIKPYLLGFPVVFFLTALALLLAGNSKMEELGLEAVIFSLCIGLIVGNTIKLPVWLKEALSAELLVKIGLVLLGTNVIFSDILKAGSLGLIQSLVVVLSVWYFAFWLCKKFKIDDELALMLSSAVSICGVSAAIATSGAIQGDSKKLSYVVSMVLITAIPMMIGMPYIASYFGFSEEVTGAWLGGSIDTSGAVVASGSLVGETALKISTIVKFSQNVLLGVAALAISVYWTYTNHPAGQQAATKPGLGVIWERFPKFVLGFIAASLLFSFVLHADTVAAVKGDIKSVQGLWFALAFTSIGLETNFKDLIKENSKRPFWVFLIAQLFNILVTLALAILLFS</sequence>
<gene>
    <name evidence="8" type="ORF">SAMN05661044_04966</name>
</gene>
<accession>A0A1H7XS02</accession>
<dbReference type="PANTHER" id="PTHR30106">
    <property type="entry name" value="INNER MEMBRANE PROTEIN YEIH-RELATED"/>
    <property type="match status" value="1"/>
</dbReference>
<dbReference type="Pfam" id="PF03601">
    <property type="entry name" value="Cons_hypoth698"/>
    <property type="match status" value="1"/>
</dbReference>
<evidence type="ECO:0000313" key="8">
    <source>
        <dbReference type="EMBL" id="SEM36424.1"/>
    </source>
</evidence>
<dbReference type="PANTHER" id="PTHR30106:SF1">
    <property type="entry name" value="UPF0324 MEMBRANE PROTEIN FN0533"/>
    <property type="match status" value="1"/>
</dbReference>
<proteinExistence type="inferred from homology"/>
<keyword evidence="6 7" id="KW-0472">Membrane</keyword>
<comment type="similarity">
    <text evidence="2">Belongs to the UPF0324 family.</text>
</comment>
<keyword evidence="3" id="KW-1003">Cell membrane</keyword>
<name>A0A1H7XS02_OLID1</name>
<feature type="transmembrane region" description="Helical" evidence="7">
    <location>
        <begin position="415"/>
        <end position="437"/>
    </location>
</feature>
<keyword evidence="9" id="KW-1185">Reference proteome</keyword>
<evidence type="ECO:0000256" key="3">
    <source>
        <dbReference type="ARBA" id="ARBA00022475"/>
    </source>
</evidence>
<feature type="transmembrane region" description="Helical" evidence="7">
    <location>
        <begin position="162"/>
        <end position="181"/>
    </location>
</feature>
<evidence type="ECO:0000313" key="9">
    <source>
        <dbReference type="Proteomes" id="UP000199421"/>
    </source>
</evidence>
<dbReference type="GO" id="GO:0005886">
    <property type="term" value="C:plasma membrane"/>
    <property type="evidence" value="ECO:0007669"/>
    <property type="project" value="UniProtKB-SubCell"/>
</dbReference>
<dbReference type="Proteomes" id="UP000199421">
    <property type="component" value="Unassembled WGS sequence"/>
</dbReference>
<feature type="transmembrane region" description="Helical" evidence="7">
    <location>
        <begin position="34"/>
        <end position="55"/>
    </location>
</feature>
<evidence type="ECO:0000256" key="7">
    <source>
        <dbReference type="SAM" id="Phobius"/>
    </source>
</evidence>
<keyword evidence="4 7" id="KW-0812">Transmembrane</keyword>
<dbReference type="STRING" id="407022.SAMN05661044_04966"/>
<dbReference type="RefSeq" id="WP_093330836.1">
    <property type="nucleotide sequence ID" value="NZ_FOAF01000011.1"/>
</dbReference>